<dbReference type="OrthoDB" id="202825at2759"/>
<evidence type="ECO:0000313" key="2">
    <source>
        <dbReference type="EMBL" id="KAG4415875.1"/>
    </source>
</evidence>
<evidence type="ECO:0000256" key="1">
    <source>
        <dbReference type="SAM" id="Coils"/>
    </source>
</evidence>
<keyword evidence="1" id="KW-0175">Coiled coil</keyword>
<name>A0A8H7T6T0_9HELO</name>
<keyword evidence="3" id="KW-1185">Reference proteome</keyword>
<dbReference type="AlphaFoldDB" id="A0A8H7T6T0"/>
<accession>A0A8H7T6T0</accession>
<reference evidence="2" key="1">
    <citation type="submission" date="2021-02" db="EMBL/GenBank/DDBJ databases">
        <title>Genome sequence Cadophora malorum strain M34.</title>
        <authorList>
            <person name="Stefanovic E."/>
            <person name="Vu D."/>
            <person name="Scully C."/>
            <person name="Dijksterhuis J."/>
            <person name="Roader J."/>
            <person name="Houbraken J."/>
        </authorList>
    </citation>
    <scope>NUCLEOTIDE SEQUENCE</scope>
    <source>
        <strain evidence="2">M34</strain>
    </source>
</reference>
<dbReference type="Proteomes" id="UP000664132">
    <property type="component" value="Unassembled WGS sequence"/>
</dbReference>
<evidence type="ECO:0000313" key="3">
    <source>
        <dbReference type="Proteomes" id="UP000664132"/>
    </source>
</evidence>
<feature type="coiled-coil region" evidence="1">
    <location>
        <begin position="84"/>
        <end position="114"/>
    </location>
</feature>
<dbReference type="EMBL" id="JAFJYH010000205">
    <property type="protein sequence ID" value="KAG4415875.1"/>
    <property type="molecule type" value="Genomic_DNA"/>
</dbReference>
<protein>
    <submittedName>
        <fullName evidence="2">Uncharacterized protein</fullName>
    </submittedName>
</protein>
<sequence>MASRTPTSTQLAPATNISDHFSQSQLSLALVISKSKPNGLSTAEYCQQLRKHIKEGGSIPIEQFQYIDTKQYWMNECNKIHKENVALENKVRYLEEAQRILKEKLRARERFEEDAVNDPKPVNAQAGEEVSVRVEAGISRKRQAPTQDVFVELDGGGLLSALNNDKHLQLSGQVLRIIRQRTQVQNAAQKFSTLDQINVLTTCIVQTIGLLENSISDCCLPLKMLKTISEDSRSLMLLQQLLHQITLSFLACFSSMNQLFLTIPGRTKQREVVSRIVMFFGKALDFLQTVSTLQSEDEQAERNLNTRTKRARLDLAEYAVNKYLAQTLVLIANKVEWKVDQSGHSDILEGILFLAIQHTGRMISDSIFGEHVAGSDNPGNISNSRDPPTSGVLRPEARYMVQVLHAALGGSHKKELVMDVLSRSASLGNASSSGSTEGDMLQRAKKLLQSTLLKSTLGGPELECLRLPRLPTEISNVEDIRIDTERYGREWLLETLWGLIGWDMVT</sequence>
<organism evidence="2 3">
    <name type="scientific">Cadophora malorum</name>
    <dbReference type="NCBI Taxonomy" id="108018"/>
    <lineage>
        <taxon>Eukaryota</taxon>
        <taxon>Fungi</taxon>
        <taxon>Dikarya</taxon>
        <taxon>Ascomycota</taxon>
        <taxon>Pezizomycotina</taxon>
        <taxon>Leotiomycetes</taxon>
        <taxon>Helotiales</taxon>
        <taxon>Ploettnerulaceae</taxon>
        <taxon>Cadophora</taxon>
    </lineage>
</organism>
<comment type="caution">
    <text evidence="2">The sequence shown here is derived from an EMBL/GenBank/DDBJ whole genome shotgun (WGS) entry which is preliminary data.</text>
</comment>
<proteinExistence type="predicted"/>
<gene>
    <name evidence="2" type="ORF">IFR04_011002</name>
</gene>